<feature type="coiled-coil region" evidence="1">
    <location>
        <begin position="12"/>
        <end position="39"/>
    </location>
</feature>
<evidence type="ECO:0000313" key="2">
    <source>
        <dbReference type="EMBL" id="KUJ12678.1"/>
    </source>
</evidence>
<organism evidence="2 3">
    <name type="scientific">Mollisia scopiformis</name>
    <name type="common">Conifer needle endophyte fungus</name>
    <name type="synonym">Phialocephala scopiformis</name>
    <dbReference type="NCBI Taxonomy" id="149040"/>
    <lineage>
        <taxon>Eukaryota</taxon>
        <taxon>Fungi</taxon>
        <taxon>Dikarya</taxon>
        <taxon>Ascomycota</taxon>
        <taxon>Pezizomycotina</taxon>
        <taxon>Leotiomycetes</taxon>
        <taxon>Helotiales</taxon>
        <taxon>Mollisiaceae</taxon>
        <taxon>Mollisia</taxon>
    </lineage>
</organism>
<sequence length="170" mass="19784">MAHVWLDNIEVLIDAIQMVEAEKETIEKYKQEHATSMKQLGVRMKLIKASAEVFDQLEPNMFEDWQDLAFRMNGFVNTFNDIIVKNSSDRMAFHARNQMADIELEVLRRGHLLKKNKLDLDRMHAAEAEAEALSEENKNLRKSTFNEAIREGAARMRTQRDLRLHKSQGV</sequence>
<dbReference type="InParanoid" id="A0A194WXH2"/>
<keyword evidence="1" id="KW-0175">Coiled coil</keyword>
<proteinExistence type="predicted"/>
<keyword evidence="3" id="KW-1185">Reference proteome</keyword>
<gene>
    <name evidence="2" type="ORF">LY89DRAFT_738175</name>
</gene>
<dbReference type="Proteomes" id="UP000070700">
    <property type="component" value="Unassembled WGS sequence"/>
</dbReference>
<name>A0A194WXH2_MOLSC</name>
<accession>A0A194WXH2</accession>
<dbReference type="GeneID" id="28830067"/>
<dbReference type="AlphaFoldDB" id="A0A194WXH2"/>
<evidence type="ECO:0000256" key="1">
    <source>
        <dbReference type="SAM" id="Coils"/>
    </source>
</evidence>
<feature type="coiled-coil region" evidence="1">
    <location>
        <begin position="116"/>
        <end position="143"/>
    </location>
</feature>
<dbReference type="RefSeq" id="XP_018067033.1">
    <property type="nucleotide sequence ID" value="XM_018220341.1"/>
</dbReference>
<protein>
    <submittedName>
        <fullName evidence="2">Uncharacterized protein</fullName>
    </submittedName>
</protein>
<evidence type="ECO:0000313" key="3">
    <source>
        <dbReference type="Proteomes" id="UP000070700"/>
    </source>
</evidence>
<dbReference type="EMBL" id="KQ947424">
    <property type="protein sequence ID" value="KUJ12678.1"/>
    <property type="molecule type" value="Genomic_DNA"/>
</dbReference>
<reference evidence="2 3" key="1">
    <citation type="submission" date="2015-10" db="EMBL/GenBank/DDBJ databases">
        <title>Full genome of DAOMC 229536 Phialocephala scopiformis, a fungal endophyte of spruce producing the potent anti-insectan compound rugulosin.</title>
        <authorList>
            <consortium name="DOE Joint Genome Institute"/>
            <person name="Walker A.K."/>
            <person name="Frasz S.L."/>
            <person name="Seifert K.A."/>
            <person name="Miller J.D."/>
            <person name="Mondo S.J."/>
            <person name="Labutti K."/>
            <person name="Lipzen A."/>
            <person name="Dockter R."/>
            <person name="Kennedy M."/>
            <person name="Grigoriev I.V."/>
            <person name="Spatafora J.W."/>
        </authorList>
    </citation>
    <scope>NUCLEOTIDE SEQUENCE [LARGE SCALE GENOMIC DNA]</scope>
    <source>
        <strain evidence="2 3">CBS 120377</strain>
    </source>
</reference>
<dbReference type="KEGG" id="psco:LY89DRAFT_738175"/>